<keyword evidence="2" id="KW-1133">Transmembrane helix</keyword>
<feature type="coiled-coil region" evidence="1">
    <location>
        <begin position="382"/>
        <end position="463"/>
    </location>
</feature>
<feature type="transmembrane region" description="Helical" evidence="2">
    <location>
        <begin position="491"/>
        <end position="512"/>
    </location>
</feature>
<feature type="coiled-coil region" evidence="1">
    <location>
        <begin position="540"/>
        <end position="581"/>
    </location>
</feature>
<evidence type="ECO:0000256" key="1">
    <source>
        <dbReference type="SAM" id="Coils"/>
    </source>
</evidence>
<dbReference type="OrthoDB" id="9764467at2"/>
<feature type="domain" description="YhaN AAA" evidence="3">
    <location>
        <begin position="1"/>
        <end position="202"/>
    </location>
</feature>
<evidence type="ECO:0000313" key="5">
    <source>
        <dbReference type="Proteomes" id="UP000294650"/>
    </source>
</evidence>
<dbReference type="PANTHER" id="PTHR41259:SF1">
    <property type="entry name" value="DOUBLE-STRAND BREAK REPAIR RAD50 ATPASE, PUTATIVE-RELATED"/>
    <property type="match status" value="1"/>
</dbReference>
<evidence type="ECO:0000256" key="2">
    <source>
        <dbReference type="SAM" id="Phobius"/>
    </source>
</evidence>
<dbReference type="AlphaFoldDB" id="A0A4R3N959"/>
<comment type="caution">
    <text evidence="4">The sequence shown here is derived from an EMBL/GenBank/DDBJ whole genome shotgun (WGS) entry which is preliminary data.</text>
</comment>
<reference evidence="4 5" key="1">
    <citation type="submission" date="2019-03" db="EMBL/GenBank/DDBJ databases">
        <title>Genomic Encyclopedia of Type Strains, Phase IV (KMG-IV): sequencing the most valuable type-strain genomes for metagenomic binning, comparative biology and taxonomic classification.</title>
        <authorList>
            <person name="Goeker M."/>
        </authorList>
    </citation>
    <scope>NUCLEOTIDE SEQUENCE [LARGE SCALE GENOMIC DNA]</scope>
    <source>
        <strain evidence="4 5">DSM 25894</strain>
    </source>
</reference>
<feature type="coiled-coil region" evidence="1">
    <location>
        <begin position="680"/>
        <end position="714"/>
    </location>
</feature>
<protein>
    <submittedName>
        <fullName evidence="4">Uncharacterized protein YhaN</fullName>
    </submittedName>
</protein>
<organism evidence="4 5">
    <name type="scientific">Melghiribacillus thermohalophilus</name>
    <dbReference type="NCBI Taxonomy" id="1324956"/>
    <lineage>
        <taxon>Bacteria</taxon>
        <taxon>Bacillati</taxon>
        <taxon>Bacillota</taxon>
        <taxon>Bacilli</taxon>
        <taxon>Bacillales</taxon>
        <taxon>Bacillaceae</taxon>
        <taxon>Melghiribacillus</taxon>
    </lineage>
</organism>
<dbReference type="Proteomes" id="UP000294650">
    <property type="component" value="Unassembled WGS sequence"/>
</dbReference>
<dbReference type="InterPro" id="IPR038734">
    <property type="entry name" value="YhaN_AAA"/>
</dbReference>
<sequence>MKIEKIHIYGFGKWNDEWFEVPSSLQIITGPNESGKTSIKQFILYVLFDLPAAKKKIYAPKHGKILGGRLFIRTGQGKTVIVERTAEQKEVRCFLDNGTIEGESYLNLLLKGMDRQTYEDIFAFGDRDLAKIREIKGEDLGKVLFGIGLTGSERIFMLERSLEKKCGEWFKKRGKNPIINEHLRRMKEMQNRINQYEQQEQDYQEIIQNISELVKRANEMQRKKDELEHEQLTLNAYRQVKEAIQQYKLLSAELTNYQDVSNFPHNGLSRLSDLKNQSFPLISELRGLLQNIKETEQEIHDYKRKKLSDDIFKQLSDIEQMVSDYEQLKREWETKKKEWESGRKSLEKELELTGLPLTIEEIHSLNLSVYTKHQWKDICRAREQLFQESEQIDQDIEQLEREKTNIEESLASLRQNMIPSWELNEIEKKLEMHRAEEVKKQLMNEQEQQIKHVQLLQDKLNKSRKIAITISPGFLLLSVFLFFSLESQTGVFMTSSLFFISLLVSFVLGLIVKQLGNQGKTVIPKHSEKDVLSETELTVLKEKRKQHQHITVKIEQHEARLMNLTAELNQLEGKQHTLNRRRYRFKQQIKEEMGKYPFLKGIDVSHWPSVYQELEKIQRYTGNLDEKKAEIIRLEEELNQIQTKISQLGSQLNLVTTDSETCLKQLLTLYRNELNLRESIYREEQRLNTMTKKAEEIKQKLKPYEQEVQQLLHMAGVEDEQDFQRMGRKYDEKQKLKEKQDYWYRQIQAVFEGQAPEMIKATIDWDELEYRRQNIQDEHDRLAKEIQEISQEIADFRARKKQLEESETLSEKRHELSLLKNELKKYARQWAVLKTASSLIDRTKRVYQKEYLPEVIERTSLFFEQLTRGNYIRVHQPEPAGTIEVEDRNHVRFHVMELSEGTAAQLYVSLRLALSVVLNEDFNLPFLIDDAFVHFDRYREEEMYAILNKLTSRQQLLYFTCHDPKLTSFEEKSIINLEKQTFSL</sequence>
<dbReference type="SUPFAM" id="SSF52540">
    <property type="entry name" value="P-loop containing nucleoside triphosphate hydrolases"/>
    <property type="match status" value="1"/>
</dbReference>
<dbReference type="Pfam" id="PF13514">
    <property type="entry name" value="AAA_27"/>
    <property type="match status" value="1"/>
</dbReference>
<evidence type="ECO:0000313" key="4">
    <source>
        <dbReference type="EMBL" id="TCT23653.1"/>
    </source>
</evidence>
<feature type="coiled-coil region" evidence="1">
    <location>
        <begin position="285"/>
        <end position="349"/>
    </location>
</feature>
<gene>
    <name evidence="4" type="ORF">EDD68_10663</name>
</gene>
<dbReference type="InterPro" id="IPR027417">
    <property type="entry name" value="P-loop_NTPase"/>
</dbReference>
<feature type="coiled-coil region" evidence="1">
    <location>
        <begin position="617"/>
        <end position="651"/>
    </location>
</feature>
<dbReference type="Gene3D" id="3.40.50.300">
    <property type="entry name" value="P-loop containing nucleotide triphosphate hydrolases"/>
    <property type="match status" value="2"/>
</dbReference>
<accession>A0A4R3N959</accession>
<keyword evidence="2" id="KW-0812">Transmembrane</keyword>
<feature type="transmembrane region" description="Helical" evidence="2">
    <location>
        <begin position="466"/>
        <end position="485"/>
    </location>
</feature>
<keyword evidence="2" id="KW-0472">Membrane</keyword>
<feature type="coiled-coil region" evidence="1">
    <location>
        <begin position="179"/>
        <end position="260"/>
    </location>
</feature>
<dbReference type="RefSeq" id="WP_132371446.1">
    <property type="nucleotide sequence ID" value="NZ_SMAN01000006.1"/>
</dbReference>
<evidence type="ECO:0000259" key="3">
    <source>
        <dbReference type="Pfam" id="PF13514"/>
    </source>
</evidence>
<keyword evidence="1" id="KW-0175">Coiled coil</keyword>
<name>A0A4R3N959_9BACI</name>
<keyword evidence="5" id="KW-1185">Reference proteome</keyword>
<proteinExistence type="predicted"/>
<dbReference type="EMBL" id="SMAN01000006">
    <property type="protein sequence ID" value="TCT23653.1"/>
    <property type="molecule type" value="Genomic_DNA"/>
</dbReference>
<dbReference type="PANTHER" id="PTHR41259">
    <property type="entry name" value="DOUBLE-STRAND BREAK REPAIR RAD50 ATPASE, PUTATIVE-RELATED"/>
    <property type="match status" value="1"/>
</dbReference>
<feature type="coiled-coil region" evidence="1">
    <location>
        <begin position="765"/>
        <end position="829"/>
    </location>
</feature>